<dbReference type="Proteomes" id="UP000319383">
    <property type="component" value="Chromosome"/>
</dbReference>
<dbReference type="GO" id="GO:0005694">
    <property type="term" value="C:chromosome"/>
    <property type="evidence" value="ECO:0007669"/>
    <property type="project" value="TreeGrafter"/>
</dbReference>
<dbReference type="Pfam" id="PF17762">
    <property type="entry name" value="HTH_ParB"/>
    <property type="match status" value="1"/>
</dbReference>
<dbReference type="KEGG" id="sdyn:Mal52_56210"/>
<feature type="region of interest" description="Disordered" evidence="4">
    <location>
        <begin position="1"/>
        <end position="41"/>
    </location>
</feature>
<gene>
    <name evidence="6" type="primary">parB</name>
    <name evidence="6" type="ORF">Mal52_56210</name>
</gene>
<dbReference type="SUPFAM" id="SSF110849">
    <property type="entry name" value="ParB/Sulfiredoxin"/>
    <property type="match status" value="1"/>
</dbReference>
<reference evidence="6 7" key="1">
    <citation type="submission" date="2019-02" db="EMBL/GenBank/DDBJ databases">
        <title>Deep-cultivation of Planctomycetes and their phenomic and genomic characterization uncovers novel biology.</title>
        <authorList>
            <person name="Wiegand S."/>
            <person name="Jogler M."/>
            <person name="Boedeker C."/>
            <person name="Pinto D."/>
            <person name="Vollmers J."/>
            <person name="Rivas-Marin E."/>
            <person name="Kohn T."/>
            <person name="Peeters S.H."/>
            <person name="Heuer A."/>
            <person name="Rast P."/>
            <person name="Oberbeckmann S."/>
            <person name="Bunk B."/>
            <person name="Jeske O."/>
            <person name="Meyerdierks A."/>
            <person name="Storesund J.E."/>
            <person name="Kallscheuer N."/>
            <person name="Luecker S."/>
            <person name="Lage O.M."/>
            <person name="Pohl T."/>
            <person name="Merkel B.J."/>
            <person name="Hornburger P."/>
            <person name="Mueller R.-W."/>
            <person name="Bruemmer F."/>
            <person name="Labrenz M."/>
            <person name="Spormann A.M."/>
            <person name="Op den Camp H."/>
            <person name="Overmann J."/>
            <person name="Amann R."/>
            <person name="Jetten M.S.M."/>
            <person name="Mascher T."/>
            <person name="Medema M.H."/>
            <person name="Devos D.P."/>
            <person name="Kaster A.-K."/>
            <person name="Ovreas L."/>
            <person name="Rohde M."/>
            <person name="Galperin M.Y."/>
            <person name="Jogler C."/>
        </authorList>
    </citation>
    <scope>NUCLEOTIDE SEQUENCE [LARGE SCALE GENOMIC DNA]</scope>
    <source>
        <strain evidence="6 7">Mal52</strain>
    </source>
</reference>
<feature type="domain" description="ParB-like N-terminal" evidence="5">
    <location>
        <begin position="48"/>
        <end position="137"/>
    </location>
</feature>
<keyword evidence="7" id="KW-1185">Reference proteome</keyword>
<dbReference type="InterPro" id="IPR004437">
    <property type="entry name" value="ParB/RepB/Spo0J"/>
</dbReference>
<evidence type="ECO:0000256" key="1">
    <source>
        <dbReference type="ARBA" id="ARBA00006295"/>
    </source>
</evidence>
<accession>A0A517ZX79</accession>
<evidence type="ECO:0000256" key="4">
    <source>
        <dbReference type="SAM" id="MobiDB-lite"/>
    </source>
</evidence>
<dbReference type="PANTHER" id="PTHR33375">
    <property type="entry name" value="CHROMOSOME-PARTITIONING PROTEIN PARB-RELATED"/>
    <property type="match status" value="1"/>
</dbReference>
<evidence type="ECO:0000256" key="2">
    <source>
        <dbReference type="ARBA" id="ARBA00022829"/>
    </source>
</evidence>
<dbReference type="InterPro" id="IPR057240">
    <property type="entry name" value="ParB_dimer_C"/>
</dbReference>
<dbReference type="Gene3D" id="1.10.10.2830">
    <property type="match status" value="1"/>
</dbReference>
<dbReference type="Gene3D" id="3.90.1530.30">
    <property type="match status" value="1"/>
</dbReference>
<evidence type="ECO:0000313" key="7">
    <source>
        <dbReference type="Proteomes" id="UP000319383"/>
    </source>
</evidence>
<protein>
    <submittedName>
        <fullName evidence="6">Putative chromosome-partitioning protein ParB</fullName>
    </submittedName>
</protein>
<dbReference type="NCBIfam" id="TIGR00180">
    <property type="entry name" value="parB_part"/>
    <property type="match status" value="1"/>
</dbReference>
<evidence type="ECO:0000256" key="3">
    <source>
        <dbReference type="ARBA" id="ARBA00023125"/>
    </source>
</evidence>
<sequence>MDDQQQDSKRRLGRGLSSLLGGSAVETHEPDPPEVPATIQAPGPSELVHVAVDEIERNPYQPRREFDLDAINELVDSVSQHGVLQPLLVRLTEQGYQLIAGERRLIASQNAGLTTVPCRVLEIDDQAVFEIAIVENDQRQDLNDIERAQAYQEYLDKFHCTVEELARKVGKGRSSISNCLRLLELPKFIKQTLAEKKISAGHARALLPLEDESQQIAMCQRIQSESMSVRQTEQAVRDANAEEDEATIPFEKPQAGKPAPQPNHHLSSLQQQLRDLVSAKVDIRVSGKDRGKIIIHFNTNDEFERIIDQLKKAA</sequence>
<dbReference type="AlphaFoldDB" id="A0A517ZX79"/>
<proteinExistence type="inferred from homology"/>
<comment type="similarity">
    <text evidence="1">Belongs to the ParB family.</text>
</comment>
<dbReference type="SUPFAM" id="SSF109709">
    <property type="entry name" value="KorB DNA-binding domain-like"/>
    <property type="match status" value="1"/>
</dbReference>
<dbReference type="SMART" id="SM00470">
    <property type="entry name" value="ParB"/>
    <property type="match status" value="1"/>
</dbReference>
<dbReference type="PANTHER" id="PTHR33375:SF1">
    <property type="entry name" value="CHROMOSOME-PARTITIONING PROTEIN PARB-RELATED"/>
    <property type="match status" value="1"/>
</dbReference>
<keyword evidence="2" id="KW-0159">Chromosome partition</keyword>
<dbReference type="GO" id="GO:0007059">
    <property type="term" value="P:chromosome segregation"/>
    <property type="evidence" value="ECO:0007669"/>
    <property type="project" value="UniProtKB-KW"/>
</dbReference>
<dbReference type="GO" id="GO:0003677">
    <property type="term" value="F:DNA binding"/>
    <property type="evidence" value="ECO:0007669"/>
    <property type="project" value="UniProtKB-KW"/>
</dbReference>
<dbReference type="Pfam" id="PF02195">
    <property type="entry name" value="ParB_N"/>
    <property type="match status" value="1"/>
</dbReference>
<dbReference type="GO" id="GO:0045881">
    <property type="term" value="P:positive regulation of sporulation resulting in formation of a cellular spore"/>
    <property type="evidence" value="ECO:0007669"/>
    <property type="project" value="TreeGrafter"/>
</dbReference>
<keyword evidence="3" id="KW-0238">DNA-binding</keyword>
<evidence type="ECO:0000313" key="6">
    <source>
        <dbReference type="EMBL" id="QDU47093.1"/>
    </source>
</evidence>
<dbReference type="InterPro" id="IPR041468">
    <property type="entry name" value="HTH_ParB/Spo0J"/>
</dbReference>
<dbReference type="InterPro" id="IPR003115">
    <property type="entry name" value="ParB_N"/>
</dbReference>
<feature type="compositionally biased region" description="Low complexity" evidence="4">
    <location>
        <begin position="14"/>
        <end position="23"/>
    </location>
</feature>
<dbReference type="Pfam" id="PF23552">
    <property type="entry name" value="ParB_C"/>
    <property type="match status" value="1"/>
</dbReference>
<dbReference type="InterPro" id="IPR050336">
    <property type="entry name" value="Chromosome_partition/occlusion"/>
</dbReference>
<dbReference type="FunFam" id="1.10.10.2830:FF:000001">
    <property type="entry name" value="Chromosome partitioning protein ParB"/>
    <property type="match status" value="1"/>
</dbReference>
<dbReference type="RefSeq" id="WP_145379753.1">
    <property type="nucleotide sequence ID" value="NZ_CP036276.1"/>
</dbReference>
<name>A0A517ZX79_9PLAN</name>
<evidence type="ECO:0000259" key="5">
    <source>
        <dbReference type="SMART" id="SM00470"/>
    </source>
</evidence>
<feature type="compositionally biased region" description="Basic and acidic residues" evidence="4">
    <location>
        <begin position="1"/>
        <end position="10"/>
    </location>
</feature>
<organism evidence="6 7">
    <name type="scientific">Symmachiella dynata</name>
    <dbReference type="NCBI Taxonomy" id="2527995"/>
    <lineage>
        <taxon>Bacteria</taxon>
        <taxon>Pseudomonadati</taxon>
        <taxon>Planctomycetota</taxon>
        <taxon>Planctomycetia</taxon>
        <taxon>Planctomycetales</taxon>
        <taxon>Planctomycetaceae</taxon>
        <taxon>Symmachiella</taxon>
    </lineage>
</organism>
<dbReference type="FunFam" id="3.90.1530.30:FF:000001">
    <property type="entry name" value="Chromosome partitioning protein ParB"/>
    <property type="match status" value="1"/>
</dbReference>
<dbReference type="InterPro" id="IPR036086">
    <property type="entry name" value="ParB/Sulfiredoxin_sf"/>
</dbReference>
<dbReference type="CDD" id="cd16393">
    <property type="entry name" value="SPO0J_N"/>
    <property type="match status" value="1"/>
</dbReference>
<dbReference type="EMBL" id="CP036276">
    <property type="protein sequence ID" value="QDU47093.1"/>
    <property type="molecule type" value="Genomic_DNA"/>
</dbReference>